<proteinExistence type="predicted"/>
<evidence type="ECO:0000313" key="3">
    <source>
        <dbReference type="EMBL" id="GGI73480.1"/>
    </source>
</evidence>
<sequence>MSGLYVSKLKRRALNALRIAEGTDDFDLAMFLIEQAIQLYIKAVYFELLGSKVRGHGIRELIGVLTKGLGSQGFSELVRELRDFVVYNRDILIMLEEAYTEGRYGEISYDIDDISKALNVAKELIRLLDRVVSNVKLG</sequence>
<accession>A0A830E890</accession>
<dbReference type="PROSITE" id="PS50910">
    <property type="entry name" value="HEPN"/>
    <property type="match status" value="1"/>
</dbReference>
<dbReference type="Gene3D" id="1.20.120.330">
    <property type="entry name" value="Nucleotidyltransferases domain 2"/>
    <property type="match status" value="1"/>
</dbReference>
<organism evidence="3 4">
    <name type="scientific">Vulcanisaeta souniana JCM 11219</name>
    <dbReference type="NCBI Taxonomy" id="1293586"/>
    <lineage>
        <taxon>Archaea</taxon>
        <taxon>Thermoproteota</taxon>
        <taxon>Thermoprotei</taxon>
        <taxon>Thermoproteales</taxon>
        <taxon>Thermoproteaceae</taxon>
        <taxon>Vulcanisaeta</taxon>
    </lineage>
</organism>
<dbReference type="InterPro" id="IPR007842">
    <property type="entry name" value="HEPN_dom"/>
</dbReference>
<dbReference type="Proteomes" id="UP000657075">
    <property type="component" value="Unassembled WGS sequence"/>
</dbReference>
<dbReference type="Proteomes" id="UP001060771">
    <property type="component" value="Chromosome"/>
</dbReference>
<dbReference type="EMBL" id="AP026830">
    <property type="protein sequence ID" value="BDR91482.1"/>
    <property type="molecule type" value="Genomic_DNA"/>
</dbReference>
<feature type="domain" description="HEPN" evidence="1">
    <location>
        <begin position="7"/>
        <end position="131"/>
    </location>
</feature>
<dbReference type="Pfam" id="PF05168">
    <property type="entry name" value="HEPN"/>
    <property type="match status" value="1"/>
</dbReference>
<keyword evidence="5" id="KW-1185">Reference proteome</keyword>
<reference evidence="3" key="2">
    <citation type="submission" date="2020-09" db="EMBL/GenBank/DDBJ databases">
        <authorList>
            <person name="Sun Q."/>
            <person name="Ohkuma M."/>
        </authorList>
    </citation>
    <scope>NUCLEOTIDE SEQUENCE</scope>
    <source>
        <strain evidence="3">JCM 11219</strain>
    </source>
</reference>
<evidence type="ECO:0000313" key="4">
    <source>
        <dbReference type="Proteomes" id="UP000657075"/>
    </source>
</evidence>
<dbReference type="SMART" id="SM00748">
    <property type="entry name" value="HEPN"/>
    <property type="match status" value="1"/>
</dbReference>
<evidence type="ECO:0000313" key="2">
    <source>
        <dbReference type="EMBL" id="BDR91482.1"/>
    </source>
</evidence>
<dbReference type="RefSeq" id="WP_188602776.1">
    <property type="nucleotide sequence ID" value="NZ_AP026830.1"/>
</dbReference>
<dbReference type="OrthoDB" id="101044at2157"/>
<keyword evidence="3" id="KW-0238">DNA-binding</keyword>
<gene>
    <name evidence="3" type="ORF">GCM10007112_07940</name>
    <name evidence="2" type="ORF">Vsou_05750</name>
</gene>
<dbReference type="EMBL" id="BMNM01000002">
    <property type="protein sequence ID" value="GGI73480.1"/>
    <property type="molecule type" value="Genomic_DNA"/>
</dbReference>
<evidence type="ECO:0000259" key="1">
    <source>
        <dbReference type="PROSITE" id="PS50910"/>
    </source>
</evidence>
<name>A0A830E890_9CREN</name>
<dbReference type="SUPFAM" id="SSF81593">
    <property type="entry name" value="Nucleotidyltransferase substrate binding subunit/domain"/>
    <property type="match status" value="1"/>
</dbReference>
<reference evidence="3" key="1">
    <citation type="journal article" date="2014" name="Int. J. Syst. Evol. Microbiol.">
        <title>Complete genome sequence of Corynebacterium casei LMG S-19264T (=DSM 44701T), isolated from a smear-ripened cheese.</title>
        <authorList>
            <consortium name="US DOE Joint Genome Institute (JGI-PGF)"/>
            <person name="Walter F."/>
            <person name="Albersmeier A."/>
            <person name="Kalinowski J."/>
            <person name="Ruckert C."/>
        </authorList>
    </citation>
    <scope>NUCLEOTIDE SEQUENCE</scope>
    <source>
        <strain evidence="3">JCM 11219</strain>
    </source>
</reference>
<reference evidence="2" key="4">
    <citation type="journal article" date="2023" name="Microbiol. Resour. Announc.">
        <title>Complete Genome Sequence of Vulcanisaeta souniana Strain IC-059, a Hyperthermophilic Archaeon Isolated from Hot Spring Water in Japan.</title>
        <authorList>
            <person name="Kato S."/>
            <person name="Itoh T."/>
            <person name="Wu L."/>
            <person name="Ma J."/>
            <person name="Ohkuma M."/>
        </authorList>
    </citation>
    <scope>NUCLEOTIDE SEQUENCE</scope>
    <source>
        <strain evidence="2">JCM 11219</strain>
    </source>
</reference>
<dbReference type="AlphaFoldDB" id="A0A830E890"/>
<reference evidence="5" key="3">
    <citation type="submission" date="2022-09" db="EMBL/GenBank/DDBJ databases">
        <title>Complete genome sequence of Vulcanisaeta souniana.</title>
        <authorList>
            <person name="Kato S."/>
            <person name="Itoh T."/>
            <person name="Ohkuma M."/>
        </authorList>
    </citation>
    <scope>NUCLEOTIDE SEQUENCE [LARGE SCALE GENOMIC DNA]</scope>
    <source>
        <strain evidence="5">JCM 11219</strain>
    </source>
</reference>
<dbReference type="GO" id="GO:0003677">
    <property type="term" value="F:DNA binding"/>
    <property type="evidence" value="ECO:0007669"/>
    <property type="project" value="UniProtKB-KW"/>
</dbReference>
<protein>
    <submittedName>
        <fullName evidence="3">DNA-binding protein</fullName>
    </submittedName>
</protein>
<evidence type="ECO:0000313" key="5">
    <source>
        <dbReference type="Proteomes" id="UP001060771"/>
    </source>
</evidence>
<dbReference type="GeneID" id="76206131"/>